<dbReference type="SUPFAM" id="SSF51905">
    <property type="entry name" value="FAD/NAD(P)-binding domain"/>
    <property type="match status" value="1"/>
</dbReference>
<evidence type="ECO:0000256" key="3">
    <source>
        <dbReference type="ARBA" id="ARBA00022630"/>
    </source>
</evidence>
<dbReference type="GO" id="GO:0050660">
    <property type="term" value="F:flavin adenine dinucleotide binding"/>
    <property type="evidence" value="ECO:0007669"/>
    <property type="project" value="InterPro"/>
</dbReference>
<sequence>MMPFSACRFSLVAIFLLLAERCVNAQSFTDFLVVGGGTSGCIMAARLCSAFPNLHVTLLERGLPRSPQSNFLVSAPRNLFNSWSDRSITEFFESLPDAGLQGRTTPTLTGITLGGSSAINGMQWTVPMSGSVEEWGIRGLSTETAAPYYRRAYDTVGFGPPQAPLQYADDYVTAALSAGFSSSDDPISQPARSVWQNRLALDANFRRNDACSAYVSPALSSSCARNLAVVQGVTATKIVMSDLSGGGKVAVAVDTISSSDRSTVHRYWARREVLITSGPYGSPKLLQLSGIGSASTLAAAGVVQTLNLPVGERSVTRASAGVESTYTGVPDEPANNVEAVNSAQQREIWDSGNGGLLGTPVTAANGRAGEDGYFTVGFIPFFPGRPELRTGCYHNTNSTGFVRIRDSNPFSTPLLNNNLLSDSEDVQRLVRCLNAAAEIHRKFPASFQMTFRSPAGGVATADYVKRTANTGAHIVGGCPVGDVLTDELRVKGVESLRVVDASSIRTMPKSAGPAASVYMLAEYMADRIIEDHSGR</sequence>
<dbReference type="Pfam" id="PF00732">
    <property type="entry name" value="GMC_oxred_N"/>
    <property type="match status" value="1"/>
</dbReference>
<evidence type="ECO:0000313" key="8">
    <source>
        <dbReference type="EMBL" id="PXF44462.1"/>
    </source>
</evidence>
<feature type="signal peptide" evidence="6">
    <location>
        <begin position="1"/>
        <end position="25"/>
    </location>
</feature>
<dbReference type="EMBL" id="NBIV01000090">
    <property type="protein sequence ID" value="PXF44462.1"/>
    <property type="molecule type" value="Genomic_DNA"/>
</dbReference>
<dbReference type="PIRSF" id="PIRSF000137">
    <property type="entry name" value="Alcohol_oxidase"/>
    <property type="match status" value="1"/>
</dbReference>
<evidence type="ECO:0000256" key="5">
    <source>
        <dbReference type="PIRSR" id="PIRSR000137-2"/>
    </source>
</evidence>
<dbReference type="Pfam" id="PF05199">
    <property type="entry name" value="GMC_oxred_C"/>
    <property type="match status" value="1"/>
</dbReference>
<dbReference type="InterPro" id="IPR036188">
    <property type="entry name" value="FAD/NAD-bd_sf"/>
</dbReference>
<dbReference type="GO" id="GO:0016614">
    <property type="term" value="F:oxidoreductase activity, acting on CH-OH group of donors"/>
    <property type="evidence" value="ECO:0007669"/>
    <property type="project" value="InterPro"/>
</dbReference>
<dbReference type="Gene3D" id="3.30.410.40">
    <property type="match status" value="1"/>
</dbReference>
<gene>
    <name evidence="8" type="ORF">BWQ96_05790</name>
</gene>
<dbReference type="Gene3D" id="3.50.50.60">
    <property type="entry name" value="FAD/NAD(P)-binding domain"/>
    <property type="match status" value="1"/>
</dbReference>
<feature type="binding site" evidence="5">
    <location>
        <begin position="38"/>
        <end position="39"/>
    </location>
    <ligand>
        <name>FAD</name>
        <dbReference type="ChEBI" id="CHEBI:57692"/>
    </ligand>
</feature>
<dbReference type="PANTHER" id="PTHR11552:SF147">
    <property type="entry name" value="CHOLINE DEHYDROGENASE, MITOCHONDRIAL"/>
    <property type="match status" value="1"/>
</dbReference>
<dbReference type="OrthoDB" id="269227at2759"/>
<dbReference type="STRING" id="448386.A0A2V3IQS5"/>
<comment type="cofactor">
    <cofactor evidence="1 5">
        <name>FAD</name>
        <dbReference type="ChEBI" id="CHEBI:57692"/>
    </cofactor>
</comment>
<evidence type="ECO:0000259" key="7">
    <source>
        <dbReference type="PROSITE" id="PS00624"/>
    </source>
</evidence>
<protein>
    <submittedName>
        <fullName evidence="8">Oxygen-dependent choline dehydrogenase</fullName>
    </submittedName>
</protein>
<dbReference type="PROSITE" id="PS00624">
    <property type="entry name" value="GMC_OXRED_2"/>
    <property type="match status" value="1"/>
</dbReference>
<comment type="caution">
    <text evidence="8">The sequence shown here is derived from an EMBL/GenBank/DDBJ whole genome shotgun (WGS) entry which is preliminary data.</text>
</comment>
<keyword evidence="4 5" id="KW-0274">FAD</keyword>
<reference evidence="8 9" key="1">
    <citation type="journal article" date="2018" name="Mol. Biol. Evol.">
        <title>Analysis of the draft genome of the red seaweed Gracilariopsis chorda provides insights into genome size evolution in Rhodophyta.</title>
        <authorList>
            <person name="Lee J."/>
            <person name="Yang E.C."/>
            <person name="Graf L."/>
            <person name="Yang J.H."/>
            <person name="Qiu H."/>
            <person name="Zel Zion U."/>
            <person name="Chan C.X."/>
            <person name="Stephens T.G."/>
            <person name="Weber A.P.M."/>
            <person name="Boo G.H."/>
            <person name="Boo S.M."/>
            <person name="Kim K.M."/>
            <person name="Shin Y."/>
            <person name="Jung M."/>
            <person name="Lee S.J."/>
            <person name="Yim H.S."/>
            <person name="Lee J.H."/>
            <person name="Bhattacharya D."/>
            <person name="Yoon H.S."/>
        </authorList>
    </citation>
    <scope>NUCLEOTIDE SEQUENCE [LARGE SCALE GENOMIC DNA]</scope>
    <source>
        <strain evidence="8 9">SKKU-2015</strain>
        <tissue evidence="8">Whole body</tissue>
    </source>
</reference>
<evidence type="ECO:0000256" key="2">
    <source>
        <dbReference type="ARBA" id="ARBA00010790"/>
    </source>
</evidence>
<proteinExistence type="inferred from homology"/>
<evidence type="ECO:0000256" key="1">
    <source>
        <dbReference type="ARBA" id="ARBA00001974"/>
    </source>
</evidence>
<dbReference type="AlphaFoldDB" id="A0A2V3IQS5"/>
<keyword evidence="9" id="KW-1185">Reference proteome</keyword>
<keyword evidence="6" id="KW-0732">Signal</keyword>
<feature type="chain" id="PRO_5015961049" evidence="6">
    <location>
        <begin position="26"/>
        <end position="535"/>
    </location>
</feature>
<dbReference type="SUPFAM" id="SSF54373">
    <property type="entry name" value="FAD-linked reductases, C-terminal domain"/>
    <property type="match status" value="1"/>
</dbReference>
<organism evidence="8 9">
    <name type="scientific">Gracilariopsis chorda</name>
    <dbReference type="NCBI Taxonomy" id="448386"/>
    <lineage>
        <taxon>Eukaryota</taxon>
        <taxon>Rhodophyta</taxon>
        <taxon>Florideophyceae</taxon>
        <taxon>Rhodymeniophycidae</taxon>
        <taxon>Gracilariales</taxon>
        <taxon>Gracilariaceae</taxon>
        <taxon>Gracilariopsis</taxon>
    </lineage>
</organism>
<dbReference type="InterPro" id="IPR000172">
    <property type="entry name" value="GMC_OxRdtase_N"/>
</dbReference>
<dbReference type="InterPro" id="IPR007867">
    <property type="entry name" value="GMC_OxRtase_C"/>
</dbReference>
<name>A0A2V3IQS5_9FLOR</name>
<evidence type="ECO:0000313" key="9">
    <source>
        <dbReference type="Proteomes" id="UP000247409"/>
    </source>
</evidence>
<keyword evidence="3" id="KW-0285">Flavoprotein</keyword>
<evidence type="ECO:0000256" key="6">
    <source>
        <dbReference type="SAM" id="SignalP"/>
    </source>
</evidence>
<comment type="similarity">
    <text evidence="2">Belongs to the GMC oxidoreductase family.</text>
</comment>
<dbReference type="Proteomes" id="UP000247409">
    <property type="component" value="Unassembled WGS sequence"/>
</dbReference>
<evidence type="ECO:0000256" key="4">
    <source>
        <dbReference type="ARBA" id="ARBA00022827"/>
    </source>
</evidence>
<accession>A0A2V3IQS5</accession>
<dbReference type="PANTHER" id="PTHR11552">
    <property type="entry name" value="GLUCOSE-METHANOL-CHOLINE GMC OXIDOREDUCTASE"/>
    <property type="match status" value="1"/>
</dbReference>
<feature type="domain" description="Glucose-methanol-choline oxidoreductase N-terminal" evidence="7">
    <location>
        <begin position="278"/>
        <end position="292"/>
    </location>
</feature>
<dbReference type="InterPro" id="IPR012132">
    <property type="entry name" value="GMC_OxRdtase"/>
</dbReference>